<evidence type="ECO:0000259" key="1">
    <source>
        <dbReference type="PROSITE" id="PS51677"/>
    </source>
</evidence>
<dbReference type="Gene3D" id="3.20.20.370">
    <property type="entry name" value="Glycoside hydrolase/deacetylase"/>
    <property type="match status" value="1"/>
</dbReference>
<proteinExistence type="predicted"/>
<gene>
    <name evidence="2" type="ORF">NVIE_001730</name>
</gene>
<feature type="domain" description="NodB homology" evidence="1">
    <location>
        <begin position="27"/>
        <end position="275"/>
    </location>
</feature>
<dbReference type="InterPro" id="IPR011330">
    <property type="entry name" value="Glyco_hydro/deAcase_b/a-brl"/>
</dbReference>
<reference evidence="2 3" key="1">
    <citation type="journal article" date="2014" name="Int. J. Syst. Evol. Microbiol.">
        <title>Nitrososphaera viennensis gen. nov., sp. nov., an aerobic and mesophilic, ammonia-oxidizing archaeon from soil and a member of the archaeal phylum Thaumarchaeota.</title>
        <authorList>
            <person name="Stieglmeier M."/>
            <person name="Klingl A."/>
            <person name="Alves R.J."/>
            <person name="Rittmann S.K."/>
            <person name="Melcher M."/>
            <person name="Leisch N."/>
            <person name="Schleper C."/>
        </authorList>
    </citation>
    <scope>NUCLEOTIDE SEQUENCE [LARGE SCALE GENOMIC DNA]</scope>
    <source>
        <strain evidence="2">EN76</strain>
    </source>
</reference>
<dbReference type="Pfam" id="PF01522">
    <property type="entry name" value="Polysacc_deac_1"/>
    <property type="match status" value="1"/>
</dbReference>
<dbReference type="InterPro" id="IPR002509">
    <property type="entry name" value="NODB_dom"/>
</dbReference>
<dbReference type="SUPFAM" id="SSF88713">
    <property type="entry name" value="Glycoside hydrolase/deacetylase"/>
    <property type="match status" value="1"/>
</dbReference>
<accession>A0A060HL90</accession>
<sequence>MLLLAAAAGGNNIMLPTKAHALTDACNCVIFRLDDVQDFWLVTVQSAVIDKVVERNESLDLAIIMNHIGNDPAIVGKVRESIATGLIETSLHGWNHVDYRTLPLKEQQETLETANQKMEELFGSKTRIFVAPYNAYNDDTLEAASQAGLTILSSEFDEEMGSIYDPDEPDSPDNKIYKAAAGSDLKDQYGVYHLPQAIGFYTYDSEPPTKTPLTRIESQIDSTIASYGYAVVTLHPQDFTVKDANNNPTEAISQTEIDDLDALITWINDQGYHIGTFSSTVDAQTPPPAVDNNSTVSDIIAPLANTIVVPSFRLSFGN</sequence>
<dbReference type="Proteomes" id="UP000027093">
    <property type="component" value="Chromosome"/>
</dbReference>
<dbReference type="HOGENOM" id="CLU_958524_0_0_2"/>
<dbReference type="GO" id="GO:0005975">
    <property type="term" value="P:carbohydrate metabolic process"/>
    <property type="evidence" value="ECO:0007669"/>
    <property type="project" value="InterPro"/>
</dbReference>
<keyword evidence="3" id="KW-1185">Reference proteome</keyword>
<evidence type="ECO:0000313" key="2">
    <source>
        <dbReference type="EMBL" id="AIC14356.1"/>
    </source>
</evidence>
<protein>
    <submittedName>
        <fullName evidence="2">Putative polysaccharide deacetylase domain containing protein</fullName>
    </submittedName>
</protein>
<dbReference type="EMBL" id="CP007536">
    <property type="protein sequence ID" value="AIC14356.1"/>
    <property type="molecule type" value="Genomic_DNA"/>
</dbReference>
<dbReference type="AlphaFoldDB" id="A0A060HL90"/>
<dbReference type="STRING" id="926571.NVIE_001730"/>
<dbReference type="KEGG" id="nvn:NVIE_001730"/>
<organism evidence="2 3">
    <name type="scientific">Nitrososphaera viennensis EN76</name>
    <dbReference type="NCBI Taxonomy" id="926571"/>
    <lineage>
        <taxon>Archaea</taxon>
        <taxon>Nitrososphaerota</taxon>
        <taxon>Nitrososphaeria</taxon>
        <taxon>Nitrososphaerales</taxon>
        <taxon>Nitrososphaeraceae</taxon>
        <taxon>Nitrososphaera</taxon>
    </lineage>
</organism>
<name>A0A060HL90_9ARCH</name>
<dbReference type="GO" id="GO:0016810">
    <property type="term" value="F:hydrolase activity, acting on carbon-nitrogen (but not peptide) bonds"/>
    <property type="evidence" value="ECO:0007669"/>
    <property type="project" value="InterPro"/>
</dbReference>
<dbReference type="PROSITE" id="PS51677">
    <property type="entry name" value="NODB"/>
    <property type="match status" value="1"/>
</dbReference>
<evidence type="ECO:0000313" key="3">
    <source>
        <dbReference type="Proteomes" id="UP000027093"/>
    </source>
</evidence>